<name>A0A6A6X2A4_9PLEO</name>
<reference evidence="1" key="1">
    <citation type="journal article" date="2020" name="Stud. Mycol.">
        <title>101 Dothideomycetes genomes: a test case for predicting lifestyles and emergence of pathogens.</title>
        <authorList>
            <person name="Haridas S."/>
            <person name="Albert R."/>
            <person name="Binder M."/>
            <person name="Bloem J."/>
            <person name="Labutti K."/>
            <person name="Salamov A."/>
            <person name="Andreopoulos B."/>
            <person name="Baker S."/>
            <person name="Barry K."/>
            <person name="Bills G."/>
            <person name="Bluhm B."/>
            <person name="Cannon C."/>
            <person name="Castanera R."/>
            <person name="Culley D."/>
            <person name="Daum C."/>
            <person name="Ezra D."/>
            <person name="Gonzalez J."/>
            <person name="Henrissat B."/>
            <person name="Kuo A."/>
            <person name="Liang C."/>
            <person name="Lipzen A."/>
            <person name="Lutzoni F."/>
            <person name="Magnuson J."/>
            <person name="Mondo S."/>
            <person name="Nolan M."/>
            <person name="Ohm R."/>
            <person name="Pangilinan J."/>
            <person name="Park H.-J."/>
            <person name="Ramirez L."/>
            <person name="Alfaro M."/>
            <person name="Sun H."/>
            <person name="Tritt A."/>
            <person name="Yoshinaga Y."/>
            <person name="Zwiers L.-H."/>
            <person name="Turgeon B."/>
            <person name="Goodwin S."/>
            <person name="Spatafora J."/>
            <person name="Crous P."/>
            <person name="Grigoriev I."/>
        </authorList>
    </citation>
    <scope>NUCLEOTIDE SEQUENCE</scope>
    <source>
        <strain evidence="1">CBS 109.77</strain>
    </source>
</reference>
<evidence type="ECO:0000313" key="1">
    <source>
        <dbReference type="EMBL" id="KAF2790482.1"/>
    </source>
</evidence>
<organism evidence="1 2">
    <name type="scientific">Melanomma pulvis-pyrius CBS 109.77</name>
    <dbReference type="NCBI Taxonomy" id="1314802"/>
    <lineage>
        <taxon>Eukaryota</taxon>
        <taxon>Fungi</taxon>
        <taxon>Dikarya</taxon>
        <taxon>Ascomycota</taxon>
        <taxon>Pezizomycotina</taxon>
        <taxon>Dothideomycetes</taxon>
        <taxon>Pleosporomycetidae</taxon>
        <taxon>Pleosporales</taxon>
        <taxon>Melanommataceae</taxon>
        <taxon>Melanomma</taxon>
    </lineage>
</organism>
<dbReference type="OrthoDB" id="10655536at2759"/>
<dbReference type="EMBL" id="MU002071">
    <property type="protein sequence ID" value="KAF2790482.1"/>
    <property type="molecule type" value="Genomic_DNA"/>
</dbReference>
<keyword evidence="2" id="KW-1185">Reference proteome</keyword>
<gene>
    <name evidence="1" type="ORF">K505DRAFT_340387</name>
</gene>
<proteinExistence type="predicted"/>
<dbReference type="AlphaFoldDB" id="A0A6A6X2A4"/>
<dbReference type="Proteomes" id="UP000799757">
    <property type="component" value="Unassembled WGS sequence"/>
</dbReference>
<sequence length="164" mass="18523">MMCDPKAPNNPFPLGLNFLKDIGDDLLHYREQCASTYSLLRKLVIGELILNSSKLSDIEIQAKELEAATFIERLEATLSSYRDDLDKISVDVLQDLALAGGASEKYTREWAPMQKRKEEDHYAFVLGALAKIKPAFEEGKKNWPALKDILVEKHGLEALMRDSK</sequence>
<evidence type="ECO:0000313" key="2">
    <source>
        <dbReference type="Proteomes" id="UP000799757"/>
    </source>
</evidence>
<protein>
    <submittedName>
        <fullName evidence="1">Uncharacterized protein</fullName>
    </submittedName>
</protein>
<accession>A0A6A6X2A4</accession>